<dbReference type="InterPro" id="IPR015947">
    <property type="entry name" value="PUA-like_sf"/>
</dbReference>
<evidence type="ECO:0000313" key="5">
    <source>
        <dbReference type="EMBL" id="KLO08445.1"/>
    </source>
</evidence>
<evidence type="ECO:0000259" key="4">
    <source>
        <dbReference type="Pfam" id="PF01878"/>
    </source>
</evidence>
<evidence type="ECO:0000256" key="1">
    <source>
        <dbReference type="ARBA" id="ARBA00004123"/>
    </source>
</evidence>
<dbReference type="InterPro" id="IPR052181">
    <property type="entry name" value="5hmC_binding"/>
</dbReference>
<comment type="subcellular location">
    <subcellularLocation>
        <location evidence="1">Nucleus</location>
    </subcellularLocation>
</comment>
<dbReference type="GO" id="GO:0005634">
    <property type="term" value="C:nucleus"/>
    <property type="evidence" value="ECO:0007669"/>
    <property type="project" value="UniProtKB-SubCell"/>
</dbReference>
<evidence type="ECO:0000256" key="3">
    <source>
        <dbReference type="SAM" id="MobiDB-lite"/>
    </source>
</evidence>
<dbReference type="Proteomes" id="UP000053477">
    <property type="component" value="Unassembled WGS sequence"/>
</dbReference>
<reference evidence="5 6" key="1">
    <citation type="submission" date="2015-04" db="EMBL/GenBank/DDBJ databases">
        <title>Complete genome sequence of Schizopora paradoxa KUC8140, a cosmopolitan wood degrader in East Asia.</title>
        <authorList>
            <consortium name="DOE Joint Genome Institute"/>
            <person name="Min B."/>
            <person name="Park H."/>
            <person name="Jang Y."/>
            <person name="Kim J.-J."/>
            <person name="Kim K.H."/>
            <person name="Pangilinan J."/>
            <person name="Lipzen A."/>
            <person name="Riley R."/>
            <person name="Grigoriev I.V."/>
            <person name="Spatafora J.W."/>
            <person name="Choi I.-G."/>
        </authorList>
    </citation>
    <scope>NUCLEOTIDE SEQUENCE [LARGE SCALE GENOMIC DNA]</scope>
    <source>
        <strain evidence="5 6">KUC8140</strain>
    </source>
</reference>
<feature type="domain" description="EVE" evidence="4">
    <location>
        <begin position="4"/>
        <end position="176"/>
    </location>
</feature>
<dbReference type="CDD" id="cd21133">
    <property type="entry name" value="EVE"/>
    <property type="match status" value="1"/>
</dbReference>
<feature type="region of interest" description="Disordered" evidence="3">
    <location>
        <begin position="183"/>
        <end position="213"/>
    </location>
</feature>
<dbReference type="PANTHER" id="PTHR14087">
    <property type="entry name" value="THYMOCYTE NUCLEAR PROTEIN 1"/>
    <property type="match status" value="1"/>
</dbReference>
<dbReference type="InterPro" id="IPR047197">
    <property type="entry name" value="THYN1-like_EVE"/>
</dbReference>
<keyword evidence="2" id="KW-0539">Nucleus</keyword>
<keyword evidence="6" id="KW-1185">Reference proteome</keyword>
<dbReference type="OrthoDB" id="41445at2759"/>
<dbReference type="InterPro" id="IPR002740">
    <property type="entry name" value="EVE_domain"/>
</dbReference>
<sequence length="213" mass="24420">MEKRFWLMKAEPDSRIVKGKDVKFSVDDFESVKTSPWEGVRNHEAKKLMQQMKLGDEIAFYHSNCKNPGIAGFAEVEKEAYPDYTSWDPDHPYFDPKTDKESPKWFMVDVTFKSRAKNFVSLALMKRIAAFPTSEPSEDLAYIGNDGVEAIKNMALIKRGRLSVQPVEEDAWTAIHLLADNGGWEENEKKSKKGKAEAPKTTSRKRKKEETRL</sequence>
<dbReference type="FunFam" id="3.10.590.10:FF:000006">
    <property type="entry name" value="Chromosome 7, whole genome shotgun sequence"/>
    <property type="match status" value="1"/>
</dbReference>
<dbReference type="SUPFAM" id="SSF88697">
    <property type="entry name" value="PUA domain-like"/>
    <property type="match status" value="1"/>
</dbReference>
<dbReference type="FunCoup" id="A0A0H2R9E1">
    <property type="interactions" value="285"/>
</dbReference>
<evidence type="ECO:0000313" key="6">
    <source>
        <dbReference type="Proteomes" id="UP000053477"/>
    </source>
</evidence>
<dbReference type="STRING" id="27342.A0A0H2R9E1"/>
<dbReference type="Pfam" id="PF01878">
    <property type="entry name" value="EVE"/>
    <property type="match status" value="1"/>
</dbReference>
<name>A0A0H2R9E1_9AGAM</name>
<gene>
    <name evidence="5" type="ORF">SCHPADRAFT_608280</name>
</gene>
<evidence type="ECO:0000256" key="2">
    <source>
        <dbReference type="ARBA" id="ARBA00023242"/>
    </source>
</evidence>
<organism evidence="5 6">
    <name type="scientific">Schizopora paradoxa</name>
    <dbReference type="NCBI Taxonomy" id="27342"/>
    <lineage>
        <taxon>Eukaryota</taxon>
        <taxon>Fungi</taxon>
        <taxon>Dikarya</taxon>
        <taxon>Basidiomycota</taxon>
        <taxon>Agaricomycotina</taxon>
        <taxon>Agaricomycetes</taxon>
        <taxon>Hymenochaetales</taxon>
        <taxon>Schizoporaceae</taxon>
        <taxon>Schizopora</taxon>
    </lineage>
</organism>
<accession>A0A0H2R9E1</accession>
<dbReference type="PANTHER" id="PTHR14087:SF7">
    <property type="entry name" value="THYMOCYTE NUCLEAR PROTEIN 1"/>
    <property type="match status" value="1"/>
</dbReference>
<dbReference type="AlphaFoldDB" id="A0A0H2R9E1"/>
<feature type="compositionally biased region" description="Basic and acidic residues" evidence="3">
    <location>
        <begin position="186"/>
        <end position="198"/>
    </location>
</feature>
<protein>
    <submittedName>
        <fullName evidence="5">DUF55-domain-containing protein</fullName>
    </submittedName>
</protein>
<dbReference type="EMBL" id="KQ086091">
    <property type="protein sequence ID" value="KLO08445.1"/>
    <property type="molecule type" value="Genomic_DNA"/>
</dbReference>
<dbReference type="InParanoid" id="A0A0H2R9E1"/>
<proteinExistence type="predicted"/>
<dbReference type="Gene3D" id="3.10.590.10">
    <property type="entry name" value="ph1033 like domains"/>
    <property type="match status" value="1"/>
</dbReference>